<reference evidence="1" key="2">
    <citation type="submission" date="2025-09" db="UniProtKB">
        <authorList>
            <consortium name="EnsemblPlants"/>
        </authorList>
    </citation>
    <scope>IDENTIFICATION</scope>
</reference>
<name>A0ACD5XRE5_AVESA</name>
<keyword evidence="2" id="KW-1185">Reference proteome</keyword>
<evidence type="ECO:0000313" key="2">
    <source>
        <dbReference type="Proteomes" id="UP001732700"/>
    </source>
</evidence>
<evidence type="ECO:0000313" key="1">
    <source>
        <dbReference type="EnsemblPlants" id="AVESA.00010b.r2.5AG0815410.1.CDS"/>
    </source>
</evidence>
<dbReference type="Proteomes" id="UP001732700">
    <property type="component" value="Chromosome 5A"/>
</dbReference>
<reference evidence="1" key="1">
    <citation type="submission" date="2021-05" db="EMBL/GenBank/DDBJ databases">
        <authorList>
            <person name="Scholz U."/>
            <person name="Mascher M."/>
            <person name="Fiebig A."/>
        </authorList>
    </citation>
    <scope>NUCLEOTIDE SEQUENCE [LARGE SCALE GENOMIC DNA]</scope>
</reference>
<organism evidence="1 2">
    <name type="scientific">Avena sativa</name>
    <name type="common">Oat</name>
    <dbReference type="NCBI Taxonomy" id="4498"/>
    <lineage>
        <taxon>Eukaryota</taxon>
        <taxon>Viridiplantae</taxon>
        <taxon>Streptophyta</taxon>
        <taxon>Embryophyta</taxon>
        <taxon>Tracheophyta</taxon>
        <taxon>Spermatophyta</taxon>
        <taxon>Magnoliopsida</taxon>
        <taxon>Liliopsida</taxon>
        <taxon>Poales</taxon>
        <taxon>Poaceae</taxon>
        <taxon>BOP clade</taxon>
        <taxon>Pooideae</taxon>
        <taxon>Poodae</taxon>
        <taxon>Poeae</taxon>
        <taxon>Poeae Chloroplast Group 1 (Aveneae type)</taxon>
        <taxon>Aveninae</taxon>
        <taxon>Avena</taxon>
    </lineage>
</organism>
<accession>A0ACD5XRE5</accession>
<sequence>MVGGHGGSLRRTPARASEDSDAPSARHPLLAIRTPVSQFKRKIEWPVETPSKAPSLSRFRRPLPHGEETPPRVSATPRSASAARRAKTTHGGSLQRMPTKRVTKPGCIVRTSGGARGLQATVVNSEEVPHYKLKEDPLFWKENNVQVVIRVRPLNSIEKSTHGYNRCLKQESAQSITWIGHPEARFTFDHVACESVNQEVLFQVVGLPMVENCMSGYNSCVFSYGQTGSGKTHTMFGEISKLGVKSGPECGMIPRIFELLVARIREEEESRRGENLKYNCKCSFLEIYNEQITDLLDPSSTNLHIREDMNVGTYVENLTKREVTCVGDIITLLMQSSENRKMSATNKNSVSSRSHTVFTCTIESSWEKDSICNSRVARLNLVDLAGSERQTTSGAEGVRLKEACNINKSLLTLRLVITSLVDRTCGKNTHVCYRDSKLTFLLQDSLGGNSKTLIIANVSPSLGSSNETLSTLKFAQPARLIQNNAIVNEDSLGDVQALQHQICVLKEELAVIKGQLALQTHRALGAEEQCNADVASHLRKERDSADNELQMIRSQFDKLLLEKENAIECHLKSQGTIKDLNSEVLQLKSEIIDKEKCYEARLKQLELKMQEKDDDAAAPLTLWHTGKEALQFEGSETKGLAEQKSSEASTLTAKFQDAQATIANAESTMVKALMEANENSKLPAEKYKQKESLFIIEKDDLLSELNNLKMLLGAKELNYQDMEKKFESSLIEANEVASELEDGIRHLKNFLSENLESVSSDVEWMKSKFRQFIELARTWLEDIWLEIIGKDCTVSVLHLCHMGILLERITGLHAEKNFLQRGICESNSLISTLQAHNDKTEKQLANAARKLGAVSLENSELRSQLKHLEQISYSMKEELARKSNDTETMEEELAELRNLLDERSSFLQNLQNDFSKLSDEKQCCDSQLLILREKLERAQAVAEESEAISSEARQIADEMKKYAEEKNEEIKLLERSTDDLESTVCALEERLESKVGELNAVSVAKEQEGTELLSSRLCSIGKNIMHLQRQEEAILTRSNSMHGELSVLIEDIDATNRSALVAKSKENEELRCRLDEALLLNGMLKDKMPEDLSPLQVNNAIHASDMEGLNECRSCNLLANCHHEMTMINTMAKDIEAIVWTSELELHKAEVQEHMLMCTEVLEGLKTKAILWKADQQLGSVIIDDLLEENSNIRTDLENLKRNKDDIMVRVKRMYAATSLMCSLSK</sequence>
<protein>
    <submittedName>
        <fullName evidence="1">Uncharacterized protein</fullName>
    </submittedName>
</protein>
<dbReference type="EnsemblPlants" id="AVESA.00010b.r2.5AG0815410.1">
    <property type="protein sequence ID" value="AVESA.00010b.r2.5AG0815410.1.CDS"/>
    <property type="gene ID" value="AVESA.00010b.r2.5AG0815410"/>
</dbReference>
<proteinExistence type="predicted"/>